<dbReference type="GO" id="GO:0006310">
    <property type="term" value="P:DNA recombination"/>
    <property type="evidence" value="ECO:0007669"/>
    <property type="project" value="UniProtKB-KW"/>
</dbReference>
<organism evidence="8 9">
    <name type="scientific">Tolypothrix tenuis PCC 7101</name>
    <dbReference type="NCBI Taxonomy" id="231146"/>
    <lineage>
        <taxon>Bacteria</taxon>
        <taxon>Bacillati</taxon>
        <taxon>Cyanobacteriota</taxon>
        <taxon>Cyanophyceae</taxon>
        <taxon>Nostocales</taxon>
        <taxon>Tolypothrichaceae</taxon>
        <taxon>Tolypothrix</taxon>
    </lineage>
</organism>
<dbReference type="KEGG" id="ttq:NIES37_33050"/>
<dbReference type="GO" id="GO:0032196">
    <property type="term" value="P:transposition"/>
    <property type="evidence" value="ECO:0007669"/>
    <property type="project" value="UniProtKB-KW"/>
</dbReference>
<comment type="similarity">
    <text evidence="1">In the C-terminal section; belongs to the transposase 35 family.</text>
</comment>
<dbReference type="NCBIfam" id="TIGR01766">
    <property type="entry name" value="IS200/IS605 family accessory protein TnpB-like domain"/>
    <property type="match status" value="1"/>
</dbReference>
<evidence type="ECO:0000313" key="9">
    <source>
        <dbReference type="Proteomes" id="UP000218785"/>
    </source>
</evidence>
<evidence type="ECO:0000256" key="2">
    <source>
        <dbReference type="ARBA" id="ARBA00011044"/>
    </source>
</evidence>
<dbReference type="Pfam" id="PF07282">
    <property type="entry name" value="Cas12f1-like_TNB"/>
    <property type="match status" value="1"/>
</dbReference>
<dbReference type="Pfam" id="PF01385">
    <property type="entry name" value="OrfB_IS605"/>
    <property type="match status" value="1"/>
</dbReference>
<proteinExistence type="inferred from homology"/>
<evidence type="ECO:0000256" key="3">
    <source>
        <dbReference type="ARBA" id="ARBA00022578"/>
    </source>
</evidence>
<feature type="domain" description="Cas12f1-like TNB" evidence="7">
    <location>
        <begin position="322"/>
        <end position="385"/>
    </location>
</feature>
<dbReference type="AlphaFoldDB" id="A0A1Z4N0T6"/>
<evidence type="ECO:0000313" key="8">
    <source>
        <dbReference type="EMBL" id="BAY99323.1"/>
    </source>
</evidence>
<reference evidence="8 9" key="1">
    <citation type="submission" date="2017-06" db="EMBL/GenBank/DDBJ databases">
        <title>Genome sequencing of cyanobaciteial culture collection at National Institute for Environmental Studies (NIES).</title>
        <authorList>
            <person name="Hirose Y."/>
            <person name="Shimura Y."/>
            <person name="Fujisawa T."/>
            <person name="Nakamura Y."/>
            <person name="Kawachi M."/>
        </authorList>
    </citation>
    <scope>NUCLEOTIDE SEQUENCE [LARGE SCALE GENOMIC DNA]</scope>
    <source>
        <strain evidence="8 9">NIES-37</strain>
    </source>
</reference>
<dbReference type="GO" id="GO:0003677">
    <property type="term" value="F:DNA binding"/>
    <property type="evidence" value="ECO:0007669"/>
    <property type="project" value="UniProtKB-KW"/>
</dbReference>
<keyword evidence="3" id="KW-0815">Transposition</keyword>
<keyword evidence="4" id="KW-0238">DNA-binding</keyword>
<evidence type="ECO:0000259" key="6">
    <source>
        <dbReference type="Pfam" id="PF01385"/>
    </source>
</evidence>
<gene>
    <name evidence="8" type="ORF">NIES37_33050</name>
</gene>
<protein>
    <submittedName>
        <fullName evidence="8">Transposase</fullName>
    </submittedName>
</protein>
<feature type="domain" description="Probable transposase IS891/IS1136/IS1341" evidence="6">
    <location>
        <begin position="186"/>
        <end position="297"/>
    </location>
</feature>
<evidence type="ECO:0000256" key="4">
    <source>
        <dbReference type="ARBA" id="ARBA00023125"/>
    </source>
</evidence>
<dbReference type="PANTHER" id="PTHR30405">
    <property type="entry name" value="TRANSPOSASE"/>
    <property type="match status" value="1"/>
</dbReference>
<dbReference type="NCBIfam" id="NF040570">
    <property type="entry name" value="guided_TnpB"/>
    <property type="match status" value="1"/>
</dbReference>
<name>A0A1Z4N0T6_9CYAN</name>
<dbReference type="PANTHER" id="PTHR30405:SF11">
    <property type="entry name" value="RNA-GUIDED DNA ENDONUCLEASE RV2885C-RELATED"/>
    <property type="match status" value="1"/>
</dbReference>
<evidence type="ECO:0000259" key="7">
    <source>
        <dbReference type="Pfam" id="PF07282"/>
    </source>
</evidence>
<dbReference type="InterPro" id="IPR010095">
    <property type="entry name" value="Cas12f1-like_TNB"/>
</dbReference>
<keyword evidence="9" id="KW-1185">Reference proteome</keyword>
<accession>A0A1Z4N0T6</accession>
<evidence type="ECO:0000256" key="1">
    <source>
        <dbReference type="ARBA" id="ARBA00008761"/>
    </source>
</evidence>
<sequence>MFPPRTFKCAEKTRLGYLKIAITCNKINVMEQVLTLVCKLNPTTQQVAQIEATLKAVADACNYANEQVKPQITSKTTIQSLVYQDLRSLFGLSANLAVRACARVGANRKTAKQKNKPVKFFKPTSADYDARIFAFREKDWTVSLTLMEGREHIKLDVGNYQRGKLKGKKPTSAQLCKHRDGSYYIHIQIKNEAPQPLKPTNVIGVDFGRRDIAVTSDGDKWDGKQITEVRDKYAKVRTSLQRKATKGTRSTRRRARQILPRLSGRERRFQQWLNHQISYRIIQQAKSTNAIIAIEDLTGIRERTNQQPRNKIERRRSNSWSFYQLRYFLEYKSIKEGVEVIAVPPAYTSQTCHQCLHIGLRSDQRFNCGNCGWHGDADLNGAKMISLLGQSVSLPGGSGYLCCNLSTDSSGLLKAPSL</sequence>
<dbReference type="InterPro" id="IPR001959">
    <property type="entry name" value="Transposase"/>
</dbReference>
<comment type="similarity">
    <text evidence="2">In the N-terminal section; belongs to the transposase 2 family.</text>
</comment>
<dbReference type="InterPro" id="IPR051399">
    <property type="entry name" value="RNA-guided_DNA_endo/Transpos"/>
</dbReference>
<keyword evidence="5" id="KW-0233">DNA recombination</keyword>
<dbReference type="EMBL" id="AP018248">
    <property type="protein sequence ID" value="BAY99323.1"/>
    <property type="molecule type" value="Genomic_DNA"/>
</dbReference>
<evidence type="ECO:0000256" key="5">
    <source>
        <dbReference type="ARBA" id="ARBA00023172"/>
    </source>
</evidence>
<dbReference type="Proteomes" id="UP000218785">
    <property type="component" value="Chromosome"/>
</dbReference>